<keyword evidence="1" id="KW-0175">Coiled coil</keyword>
<evidence type="ECO:0000313" key="2">
    <source>
        <dbReference type="EMBL" id="QDV24792.1"/>
    </source>
</evidence>
<keyword evidence="3" id="KW-1185">Reference proteome</keyword>
<protein>
    <submittedName>
        <fullName evidence="2">Macrolide export protein MacA</fullName>
    </submittedName>
</protein>
<dbReference type="GO" id="GO:0005886">
    <property type="term" value="C:plasma membrane"/>
    <property type="evidence" value="ECO:0007669"/>
    <property type="project" value="TreeGrafter"/>
</dbReference>
<dbReference type="EMBL" id="CP036298">
    <property type="protein sequence ID" value="QDV24792.1"/>
    <property type="molecule type" value="Genomic_DNA"/>
</dbReference>
<dbReference type="Gene3D" id="2.40.30.170">
    <property type="match status" value="1"/>
</dbReference>
<feature type="coiled-coil region" evidence="1">
    <location>
        <begin position="80"/>
        <end position="116"/>
    </location>
</feature>
<dbReference type="KEGG" id="ahel:Q31a_31140"/>
<dbReference type="SUPFAM" id="SSF111369">
    <property type="entry name" value="HlyD-like secretion proteins"/>
    <property type="match status" value="1"/>
</dbReference>
<dbReference type="Proteomes" id="UP000318017">
    <property type="component" value="Chromosome"/>
</dbReference>
<sequence>MLLTTIKRLLLLTVLVAVVLATWRLWLAQQPEPLPAGIAMGNGRIEAVQVDVATKFAGRIEELLVKEGDLVEPGELIARMDTLQLEATLAQAQAQLAEVEQSVDQAMANIAKSESDLTLTKKQAERSEKLKASNSIAEAEYETAINGLAVAQANLGAAKAALRTQEFAVKAAAAQVKQIETQLADASLYAPTRGRVLYRLAAKGEVLPAGGKIITLLDLTDIYMEVYLPADAAVRTAIGSQARVVFDVAPQYAARAKVSFVAPEAQFTPKQVETADERDKLMFRVKVQLPPERVEPYLERIKTGIRGVAYIQVDPLAEWPSFIGPPFPDQPPAFEPPAAVSP</sequence>
<dbReference type="PANTHER" id="PTHR30438">
    <property type="entry name" value="36 KDA ANTIGEN-RELATED"/>
    <property type="match status" value="1"/>
</dbReference>
<evidence type="ECO:0000313" key="3">
    <source>
        <dbReference type="Proteomes" id="UP000318017"/>
    </source>
</evidence>
<gene>
    <name evidence="2" type="primary">macA_5</name>
    <name evidence="2" type="ORF">Q31a_31140</name>
</gene>
<dbReference type="Gene3D" id="1.10.287.470">
    <property type="entry name" value="Helix hairpin bin"/>
    <property type="match status" value="1"/>
</dbReference>
<dbReference type="AlphaFoldDB" id="A0A518G880"/>
<reference evidence="2 3" key="1">
    <citation type="submission" date="2019-02" db="EMBL/GenBank/DDBJ databases">
        <title>Deep-cultivation of Planctomycetes and their phenomic and genomic characterization uncovers novel biology.</title>
        <authorList>
            <person name="Wiegand S."/>
            <person name="Jogler M."/>
            <person name="Boedeker C."/>
            <person name="Pinto D."/>
            <person name="Vollmers J."/>
            <person name="Rivas-Marin E."/>
            <person name="Kohn T."/>
            <person name="Peeters S.H."/>
            <person name="Heuer A."/>
            <person name="Rast P."/>
            <person name="Oberbeckmann S."/>
            <person name="Bunk B."/>
            <person name="Jeske O."/>
            <person name="Meyerdierks A."/>
            <person name="Storesund J.E."/>
            <person name="Kallscheuer N."/>
            <person name="Luecker S."/>
            <person name="Lage O.M."/>
            <person name="Pohl T."/>
            <person name="Merkel B.J."/>
            <person name="Hornburger P."/>
            <person name="Mueller R.-W."/>
            <person name="Bruemmer F."/>
            <person name="Labrenz M."/>
            <person name="Spormann A.M."/>
            <person name="Op den Camp H."/>
            <person name="Overmann J."/>
            <person name="Amann R."/>
            <person name="Jetten M.S.M."/>
            <person name="Mascher T."/>
            <person name="Medema M.H."/>
            <person name="Devos D.P."/>
            <person name="Kaster A.-K."/>
            <person name="Ovreas L."/>
            <person name="Rohde M."/>
            <person name="Galperin M.Y."/>
            <person name="Jogler C."/>
        </authorList>
    </citation>
    <scope>NUCLEOTIDE SEQUENCE [LARGE SCALE GENOMIC DNA]</scope>
    <source>
        <strain evidence="2 3">Q31a</strain>
    </source>
</reference>
<name>A0A518G880_9BACT</name>
<dbReference type="Gene3D" id="2.40.50.100">
    <property type="match status" value="1"/>
</dbReference>
<organism evidence="2 3">
    <name type="scientific">Aureliella helgolandensis</name>
    <dbReference type="NCBI Taxonomy" id="2527968"/>
    <lineage>
        <taxon>Bacteria</taxon>
        <taxon>Pseudomonadati</taxon>
        <taxon>Planctomycetota</taxon>
        <taxon>Planctomycetia</taxon>
        <taxon>Pirellulales</taxon>
        <taxon>Pirellulaceae</taxon>
        <taxon>Aureliella</taxon>
    </lineage>
</organism>
<dbReference type="PANTHER" id="PTHR30438:SF2">
    <property type="entry name" value="MEMBRANE PROTEIN"/>
    <property type="match status" value="1"/>
</dbReference>
<dbReference type="RefSeq" id="WP_231691199.1">
    <property type="nucleotide sequence ID" value="NZ_CP036298.1"/>
</dbReference>
<accession>A0A518G880</accession>
<evidence type="ECO:0000256" key="1">
    <source>
        <dbReference type="SAM" id="Coils"/>
    </source>
</evidence>
<proteinExistence type="predicted"/>